<name>A0A1T4UZD1_9GAMM</name>
<organism evidence="2 3">
    <name type="scientific">Succinivibrio dextrinosolvens DSM 3072</name>
    <dbReference type="NCBI Taxonomy" id="1123324"/>
    <lineage>
        <taxon>Bacteria</taxon>
        <taxon>Pseudomonadati</taxon>
        <taxon>Pseudomonadota</taxon>
        <taxon>Gammaproteobacteria</taxon>
        <taxon>Aeromonadales</taxon>
        <taxon>Succinivibrionaceae</taxon>
        <taxon>Succinivibrio</taxon>
    </lineage>
</organism>
<dbReference type="AlphaFoldDB" id="A0A1T4UZD1"/>
<accession>A0A1T4UZD1</accession>
<feature type="signal peptide" evidence="1">
    <location>
        <begin position="1"/>
        <end position="21"/>
    </location>
</feature>
<proteinExistence type="predicted"/>
<evidence type="ECO:0000256" key="1">
    <source>
        <dbReference type="SAM" id="SignalP"/>
    </source>
</evidence>
<keyword evidence="1" id="KW-0732">Signal</keyword>
<sequence length="233" mass="25263">MQLFRCMYICGMLLVPFGSMAITMPAPPPELSDTLTKFRTKEQINESVSLGNGSSAAVEEVEIESAPFVPGDIDAGIMRIAENYSPLMTIGVPGYGSSIIRFYDLNGIPWDIASVECENQGYLTEITASPSELLIKQNVGATTTKLKVTLSRYSSPLIFNLSPVRLERDGVAVSTVVNTVKIKSATNSYGYVYPSVRPVPQPNPAAGSVKFDSTDLHKIEVTLLDAVRALNHE</sequence>
<evidence type="ECO:0000313" key="3">
    <source>
        <dbReference type="Proteomes" id="UP000242432"/>
    </source>
</evidence>
<feature type="chain" id="PRO_5012368812" evidence="1">
    <location>
        <begin position="22"/>
        <end position="233"/>
    </location>
</feature>
<dbReference type="STRING" id="83771.SAMN02910357_00213"/>
<keyword evidence="3" id="KW-1185">Reference proteome</keyword>
<evidence type="ECO:0000313" key="2">
    <source>
        <dbReference type="EMBL" id="SKA58089.1"/>
    </source>
</evidence>
<reference evidence="3" key="1">
    <citation type="submission" date="2017-02" db="EMBL/GenBank/DDBJ databases">
        <authorList>
            <person name="Varghese N."/>
            <person name="Submissions S."/>
        </authorList>
    </citation>
    <scope>NUCLEOTIDE SEQUENCE [LARGE SCALE GENOMIC DNA]</scope>
    <source>
        <strain evidence="3">DSM 3072</strain>
    </source>
</reference>
<dbReference type="RefSeq" id="WP_143675580.1">
    <property type="nucleotide sequence ID" value="NZ_FUXX01000003.1"/>
</dbReference>
<protein>
    <submittedName>
        <fullName evidence="2">Putative outer membrane core complex of type IVb secretion</fullName>
    </submittedName>
</protein>
<dbReference type="EMBL" id="FUXX01000003">
    <property type="protein sequence ID" value="SKA58089.1"/>
    <property type="molecule type" value="Genomic_DNA"/>
</dbReference>
<gene>
    <name evidence="2" type="ORF">SAMN02745213_00339</name>
</gene>
<dbReference type="Proteomes" id="UP000242432">
    <property type="component" value="Unassembled WGS sequence"/>
</dbReference>